<proteinExistence type="predicted"/>
<evidence type="ECO:0000313" key="1">
    <source>
        <dbReference type="EMBL" id="CAK0856900.1"/>
    </source>
</evidence>
<name>A0ABN9UBX4_9DINO</name>
<evidence type="ECO:0000313" key="2">
    <source>
        <dbReference type="Proteomes" id="UP001189429"/>
    </source>
</evidence>
<accession>A0ABN9UBX4</accession>
<dbReference type="EMBL" id="CAUYUJ010015680">
    <property type="protein sequence ID" value="CAK0856900.1"/>
    <property type="molecule type" value="Genomic_DNA"/>
</dbReference>
<organism evidence="1 2">
    <name type="scientific">Prorocentrum cordatum</name>
    <dbReference type="NCBI Taxonomy" id="2364126"/>
    <lineage>
        <taxon>Eukaryota</taxon>
        <taxon>Sar</taxon>
        <taxon>Alveolata</taxon>
        <taxon>Dinophyceae</taxon>
        <taxon>Prorocentrales</taxon>
        <taxon>Prorocentraceae</taxon>
        <taxon>Prorocentrum</taxon>
    </lineage>
</organism>
<protein>
    <submittedName>
        <fullName evidence="1">Uncharacterized protein</fullName>
    </submittedName>
</protein>
<comment type="caution">
    <text evidence="1">The sequence shown here is derived from an EMBL/GenBank/DDBJ whole genome shotgun (WGS) entry which is preliminary data.</text>
</comment>
<dbReference type="Proteomes" id="UP001189429">
    <property type="component" value="Unassembled WGS sequence"/>
</dbReference>
<reference evidence="1" key="1">
    <citation type="submission" date="2023-10" db="EMBL/GenBank/DDBJ databases">
        <authorList>
            <person name="Chen Y."/>
            <person name="Shah S."/>
            <person name="Dougan E. K."/>
            <person name="Thang M."/>
            <person name="Chan C."/>
        </authorList>
    </citation>
    <scope>NUCLEOTIDE SEQUENCE [LARGE SCALE GENOMIC DNA]</scope>
</reference>
<sequence length="487" mass="52848">MRAMGPVPGAVGLSYGVGRRDPWSEQLSNLFGVPSRLFGCLAEGGPALLDGVTRNGALSCRGQKGICYEKPYTLFAAACPAGGGGGQRERFLQHLRDQAPLSAHVKMNVEDAEWDLLRGLLGSGEDFEKVRTLDLTVHLSAASAGRQDLEDRVTVLERLAQRFSVVGSTLEYQRELWSPEARCPGSDCPEPAVHLPSMAVDGLSVSLVNRRLVARWRAPSGHRRHAPDVPPTSPPGAEQFVSRVEKPCQRVLGGKSSRPGVPCLPPAQAYPYKSWTRWRLDLGERVAVAVTPTITEAQCGGFSFYGDSTLCNAAMGKAGALALSYGIEERDLWSERMSNIYHLRTKLYDCFIPPARSPPMAGVAPNATGPCQLEGSHCYEQPYEPYRVCLGPEAAPWWNIRAGPPVCWCTGPRLHWSTDHSSAALPWAPWRPSWGILRPSGAVLRPSRPVPMCSTAQRCVVNRIRRVGPLHFLCASALASASAADAP</sequence>
<gene>
    <name evidence="1" type="ORF">PCOR1329_LOCUS47155</name>
</gene>
<keyword evidence="2" id="KW-1185">Reference proteome</keyword>